<feature type="compositionally biased region" description="Polar residues" evidence="1">
    <location>
        <begin position="602"/>
        <end position="613"/>
    </location>
</feature>
<reference evidence="2 3" key="1">
    <citation type="journal article" date="2018" name="Genome Biol. Evol.">
        <title>Multiple Roots of Fruiting Body Formation in Amoebozoa.</title>
        <authorList>
            <person name="Hillmann F."/>
            <person name="Forbes G."/>
            <person name="Novohradska S."/>
            <person name="Ferling I."/>
            <person name="Riege K."/>
            <person name="Groth M."/>
            <person name="Westermann M."/>
            <person name="Marz M."/>
            <person name="Spaller T."/>
            <person name="Winckler T."/>
            <person name="Schaap P."/>
            <person name="Glockner G."/>
        </authorList>
    </citation>
    <scope>NUCLEOTIDE SEQUENCE [LARGE SCALE GENOMIC DNA]</scope>
    <source>
        <strain evidence="2 3">Jena</strain>
    </source>
</reference>
<dbReference type="AlphaFoldDB" id="A0A2P6NA63"/>
<protein>
    <submittedName>
        <fullName evidence="2">Uncharacterized protein</fullName>
    </submittedName>
</protein>
<feature type="compositionally biased region" description="Polar residues" evidence="1">
    <location>
        <begin position="683"/>
        <end position="692"/>
    </location>
</feature>
<feature type="compositionally biased region" description="Basic and acidic residues" evidence="1">
    <location>
        <begin position="618"/>
        <end position="630"/>
    </location>
</feature>
<dbReference type="InParanoid" id="A0A2P6NA63"/>
<dbReference type="OrthoDB" id="125026at2759"/>
<feature type="compositionally biased region" description="Basic and acidic residues" evidence="1">
    <location>
        <begin position="363"/>
        <end position="372"/>
    </location>
</feature>
<evidence type="ECO:0000313" key="3">
    <source>
        <dbReference type="Proteomes" id="UP000241769"/>
    </source>
</evidence>
<keyword evidence="3" id="KW-1185">Reference proteome</keyword>
<feature type="region of interest" description="Disordered" evidence="1">
    <location>
        <begin position="59"/>
        <end position="88"/>
    </location>
</feature>
<evidence type="ECO:0000313" key="2">
    <source>
        <dbReference type="EMBL" id="PRP80838.1"/>
    </source>
</evidence>
<feature type="compositionally biased region" description="Low complexity" evidence="1">
    <location>
        <begin position="71"/>
        <end position="86"/>
    </location>
</feature>
<feature type="compositionally biased region" description="Polar residues" evidence="1">
    <location>
        <begin position="701"/>
        <end position="712"/>
    </location>
</feature>
<dbReference type="Proteomes" id="UP000241769">
    <property type="component" value="Unassembled WGS sequence"/>
</dbReference>
<gene>
    <name evidence="2" type="ORF">PROFUN_11393</name>
</gene>
<dbReference type="EMBL" id="MDYQ01000136">
    <property type="protein sequence ID" value="PRP80838.1"/>
    <property type="molecule type" value="Genomic_DNA"/>
</dbReference>
<name>A0A2P6NA63_9EUKA</name>
<feature type="region of interest" description="Disordered" evidence="1">
    <location>
        <begin position="602"/>
        <end position="630"/>
    </location>
</feature>
<feature type="region of interest" description="Disordered" evidence="1">
    <location>
        <begin position="682"/>
        <end position="712"/>
    </location>
</feature>
<accession>A0A2P6NA63</accession>
<feature type="compositionally biased region" description="Low complexity" evidence="1">
    <location>
        <begin position="406"/>
        <end position="418"/>
    </location>
</feature>
<evidence type="ECO:0000256" key="1">
    <source>
        <dbReference type="SAM" id="MobiDB-lite"/>
    </source>
</evidence>
<organism evidence="2 3">
    <name type="scientific">Planoprotostelium fungivorum</name>
    <dbReference type="NCBI Taxonomy" id="1890364"/>
    <lineage>
        <taxon>Eukaryota</taxon>
        <taxon>Amoebozoa</taxon>
        <taxon>Evosea</taxon>
        <taxon>Variosea</taxon>
        <taxon>Cavosteliida</taxon>
        <taxon>Cavosteliaceae</taxon>
        <taxon>Planoprotostelium</taxon>
    </lineage>
</organism>
<sequence>MAQASITPFQAFKNALTQPWDKIKTADTKAERTDIIKEVLPQVTALNLRSILSDWESDTPLPTQTAQGAAGPLWGSTGLSGSSSHSGGPGTMELIKKSVFYFSENGSPIGVGFCVENQDTAVSAAHLWEVNNQPIIKCGDVVTGYFAPPYDGETIELRVDAVDFRLDVIKFQVIRRSSTATEAFLPVHRRVLEFGTRCVLVAFQIGMEREMKDINPNTTMGIVEGSVGEVIGIHVESISQWRACTAADCSDPNVEDDLCDSIDSLSAGLVYGDIALDYKISYKHLIIYVIIDKQGCIINISCSLHPAHHSLHKASTERTNAYKCFAEDYQTEHRSCVTGFHNIMSRGSAQGFLWAIEAGRSEPKPEVERVGRTPELSPQPKPPKIKHKEKSSSRSKLPLHRLLNRSASSSTVVNTSTSPTPPEDATFKPRIRNSETNAFEGQHKILIGRSPAPTRKTSVTQAVDRSIERDEEDLRKMYHSQESISSPSTLRAKDYVKRRPPAFPGRQNSPSNQTDISDNLRHALHLHLNHEGHQQQDDMESYLKAWARLQLNEMHNGTIKSGSKSGNRSRTNSQNERYTMLSSAQEGIPFYRRGLLMMNSASQTTSDISTQTLEDSEYGDKEQYSYRRSPENPEIQMRRTASLQNVMKDINTPKYKMAGDSLRKASVREIERTRLREALKNMMSGNSSSTPTKVPEKPRISKSSTVTRNNSWSQLQQLEHRIEIKQKKLMDRGILSNSNSSSPAMVDASPSPSNYYLPPSSFKPAYSNGSSPAGSLIWRTGHELRSSLSQASFEDLQSVSRYDMEDWDDDDMDDDRLRCVAPGPLEMLVGGFDDAMTRETPPPAAFSTPKFGTEQPRANTHAMRLQLSKSPVQFSSISNSIMPPDQSKNNVIFSTAFSAFSPAAGGEKHSSA</sequence>
<comment type="caution">
    <text evidence="2">The sequence shown here is derived from an EMBL/GenBank/DDBJ whole genome shotgun (WGS) entry which is preliminary data.</text>
</comment>
<feature type="region of interest" description="Disordered" evidence="1">
    <location>
        <begin position="363"/>
        <end position="429"/>
    </location>
</feature>
<proteinExistence type="predicted"/>